<evidence type="ECO:0000313" key="10">
    <source>
        <dbReference type="Proteomes" id="UP000198897"/>
    </source>
</evidence>
<proteinExistence type="inferred from homology"/>
<keyword evidence="4 6" id="KW-0131">Cell cycle</keyword>
<evidence type="ECO:0000256" key="1">
    <source>
        <dbReference type="ARBA" id="ARBA00006291"/>
    </source>
</evidence>
<dbReference type="Gene3D" id="2.160.20.70">
    <property type="match status" value="1"/>
</dbReference>
<evidence type="ECO:0000313" key="9">
    <source>
        <dbReference type="EMBL" id="SFF52389.1"/>
    </source>
</evidence>
<evidence type="ECO:0000259" key="7">
    <source>
        <dbReference type="Pfam" id="PF03775"/>
    </source>
</evidence>
<dbReference type="EMBL" id="FOOG01000001">
    <property type="protein sequence ID" value="SFF52389.1"/>
    <property type="molecule type" value="Genomic_DNA"/>
</dbReference>
<feature type="domain" description="Septum site-determining protein MinC N-terminal" evidence="8">
    <location>
        <begin position="8"/>
        <end position="84"/>
    </location>
</feature>
<dbReference type="GO" id="GO:0000902">
    <property type="term" value="P:cell morphogenesis"/>
    <property type="evidence" value="ECO:0007669"/>
    <property type="project" value="InterPro"/>
</dbReference>
<comment type="function">
    <text evidence="6">Cell division inhibitor that blocks the formation of polar Z ring septums. Rapidly oscillates between the poles of the cell to destabilize FtsZ filaments that have formed before they mature into polar Z rings. Prevents FtsZ polymerization.</text>
</comment>
<dbReference type="InterPro" id="IPR016098">
    <property type="entry name" value="CAP/MinC_C"/>
</dbReference>
<dbReference type="Gene3D" id="3.30.160.540">
    <property type="match status" value="1"/>
</dbReference>
<accession>A0A1I2JDM4</accession>
<comment type="subunit">
    <text evidence="5 6">Interacts with MinD and FtsZ.</text>
</comment>
<reference evidence="10" key="1">
    <citation type="submission" date="2016-10" db="EMBL/GenBank/DDBJ databases">
        <authorList>
            <person name="Varghese N."/>
            <person name="Submissions S."/>
        </authorList>
    </citation>
    <scope>NUCLEOTIDE SEQUENCE [LARGE SCALE GENOMIC DNA]</scope>
    <source>
        <strain evidence="10">FP5</strain>
    </source>
</reference>
<feature type="domain" description="Septum formation inhibitor MinC C-terminal" evidence="7">
    <location>
        <begin position="106"/>
        <end position="205"/>
    </location>
</feature>
<dbReference type="OrthoDB" id="9790810at2"/>
<dbReference type="HAMAP" id="MF_00267">
    <property type="entry name" value="MinC"/>
    <property type="match status" value="1"/>
</dbReference>
<dbReference type="Pfam" id="PF22642">
    <property type="entry name" value="MinC_N_1"/>
    <property type="match status" value="1"/>
</dbReference>
<dbReference type="NCBIfam" id="TIGR01222">
    <property type="entry name" value="minC"/>
    <property type="match status" value="1"/>
</dbReference>
<dbReference type="GO" id="GO:1901891">
    <property type="term" value="P:regulation of cell septum assembly"/>
    <property type="evidence" value="ECO:0007669"/>
    <property type="project" value="InterPro"/>
</dbReference>
<organism evidence="9 10">
    <name type="scientific">Halobacillus alkaliphilus</name>
    <dbReference type="NCBI Taxonomy" id="396056"/>
    <lineage>
        <taxon>Bacteria</taxon>
        <taxon>Bacillati</taxon>
        <taxon>Bacillota</taxon>
        <taxon>Bacilli</taxon>
        <taxon>Bacillales</taxon>
        <taxon>Bacillaceae</taxon>
        <taxon>Halobacillus</taxon>
    </lineage>
</organism>
<dbReference type="InterPro" id="IPR036145">
    <property type="entry name" value="MinC_C_sf"/>
</dbReference>
<dbReference type="InterPro" id="IPR005526">
    <property type="entry name" value="Septum_form_inhib_MinC_C"/>
</dbReference>
<name>A0A1I2JDM4_9BACI</name>
<evidence type="ECO:0000256" key="6">
    <source>
        <dbReference type="HAMAP-Rule" id="MF_00267"/>
    </source>
</evidence>
<keyword evidence="2 6" id="KW-0132">Cell division</keyword>
<protein>
    <recommendedName>
        <fullName evidence="6">Probable septum site-determining protein MinC</fullName>
    </recommendedName>
</protein>
<evidence type="ECO:0000256" key="5">
    <source>
        <dbReference type="ARBA" id="ARBA00046874"/>
    </source>
</evidence>
<dbReference type="Pfam" id="PF03775">
    <property type="entry name" value="MinC_C"/>
    <property type="match status" value="1"/>
</dbReference>
<dbReference type="GO" id="GO:0000917">
    <property type="term" value="P:division septum assembly"/>
    <property type="evidence" value="ECO:0007669"/>
    <property type="project" value="UniProtKB-KW"/>
</dbReference>
<dbReference type="AlphaFoldDB" id="A0A1I2JDM4"/>
<dbReference type="RefSeq" id="WP_089748929.1">
    <property type="nucleotide sequence ID" value="NZ_FOOG01000001.1"/>
</dbReference>
<keyword evidence="3 6" id="KW-0717">Septation</keyword>
<dbReference type="PANTHER" id="PTHR34108">
    <property type="entry name" value="SEPTUM SITE-DETERMINING PROTEIN MINC"/>
    <property type="match status" value="1"/>
</dbReference>
<dbReference type="PANTHER" id="PTHR34108:SF1">
    <property type="entry name" value="SEPTUM SITE-DETERMINING PROTEIN MINC"/>
    <property type="match status" value="1"/>
</dbReference>
<dbReference type="InterPro" id="IPR055219">
    <property type="entry name" value="MinC_N_1"/>
</dbReference>
<evidence type="ECO:0000256" key="3">
    <source>
        <dbReference type="ARBA" id="ARBA00023210"/>
    </source>
</evidence>
<dbReference type="SUPFAM" id="SSF63848">
    <property type="entry name" value="Cell-division inhibitor MinC, C-terminal domain"/>
    <property type="match status" value="1"/>
</dbReference>
<comment type="similarity">
    <text evidence="1 6">Belongs to the MinC family.</text>
</comment>
<dbReference type="InterPro" id="IPR013033">
    <property type="entry name" value="MinC"/>
</dbReference>
<keyword evidence="10" id="KW-1185">Reference proteome</keyword>
<sequence>MTANDQKVLIKGTRDGLTLSLDDQCAYKEILKELQSKLSMKGITDEEPMIHVTIQLGKRFVTKEQKEELVDLIKEKQKLVVDRIESDVITKKEAFEWKENTEITPIAKTIRSGQLVEVRGDLLLIGDVNPGGSISATGNVYVLGSLKGVAHAGVEGDTETVIAASYMQPSQLRIADQVSRAPDYETEGVYMECGFIDEQEGKIRIDRLQEVVKKKPDLASFERRMRNG</sequence>
<gene>
    <name evidence="6" type="primary">minC</name>
    <name evidence="9" type="ORF">SAMN05216353_10111</name>
</gene>
<evidence type="ECO:0000256" key="2">
    <source>
        <dbReference type="ARBA" id="ARBA00022618"/>
    </source>
</evidence>
<evidence type="ECO:0000259" key="8">
    <source>
        <dbReference type="Pfam" id="PF22642"/>
    </source>
</evidence>
<evidence type="ECO:0000256" key="4">
    <source>
        <dbReference type="ARBA" id="ARBA00023306"/>
    </source>
</evidence>
<dbReference type="Proteomes" id="UP000198897">
    <property type="component" value="Unassembled WGS sequence"/>
</dbReference>